<comment type="caution">
    <text evidence="3">The sequence shown here is derived from an EMBL/GenBank/DDBJ whole genome shotgun (WGS) entry which is preliminary data.</text>
</comment>
<dbReference type="GO" id="GO:0015628">
    <property type="term" value="P:protein secretion by the type II secretion system"/>
    <property type="evidence" value="ECO:0007669"/>
    <property type="project" value="TreeGrafter"/>
</dbReference>
<dbReference type="GO" id="GO:0003677">
    <property type="term" value="F:DNA binding"/>
    <property type="evidence" value="ECO:0007669"/>
    <property type="project" value="InterPro"/>
</dbReference>
<gene>
    <name evidence="3" type="ORF">BD821_1111</name>
</gene>
<keyword evidence="1" id="KW-0472">Membrane</keyword>
<reference evidence="3 4" key="1">
    <citation type="submission" date="2018-02" db="EMBL/GenBank/DDBJ databases">
        <title>Genomic Encyclopedia of Archaeal and Bacterial Type Strains, Phase II (KMG-II): from individual species to whole genera.</title>
        <authorList>
            <person name="Goeker M."/>
        </authorList>
    </citation>
    <scope>NUCLEOTIDE SEQUENCE [LARGE SCALE GENOMIC DNA]</scope>
    <source>
        <strain evidence="3 4">DSM 15099</strain>
    </source>
</reference>
<evidence type="ECO:0000313" key="4">
    <source>
        <dbReference type="Proteomes" id="UP000239863"/>
    </source>
</evidence>
<keyword evidence="1" id="KW-0812">Transmembrane</keyword>
<evidence type="ECO:0000313" key="3">
    <source>
        <dbReference type="EMBL" id="PPK47944.1"/>
    </source>
</evidence>
<dbReference type="GO" id="GO:0006281">
    <property type="term" value="P:DNA repair"/>
    <property type="evidence" value="ECO:0007669"/>
    <property type="project" value="InterPro"/>
</dbReference>
<sequence length="209" mass="22852">MKIKNKEKYIGIAMLSVIFMAFFIANKVLIQKPKVNNEDIFVSEKEPLEETKIVSNKEKPSGKKITVEIKGEVKKPEVYVMEDYSIVKDVIVEAGGVTEKGDLNSVNQAKKLRDGDCIIIPSIEGNARPIVGGIPGGTAMTESKDEIININSATKEELMKLPGVGEVTAGKIIDYRESSGGFSSVEDMKNISGIGDKTLAKFKDKIDVR</sequence>
<proteinExistence type="predicted"/>
<dbReference type="PANTHER" id="PTHR21180:SF32">
    <property type="entry name" value="ENDONUCLEASE_EXONUCLEASE_PHOSPHATASE FAMILY DOMAIN-CONTAINING PROTEIN 1"/>
    <property type="match status" value="1"/>
</dbReference>
<dbReference type="STRING" id="37659.GCA_000703125_00143"/>
<name>A0A2S6FX03_9CLOT</name>
<dbReference type="EMBL" id="PTIS01000011">
    <property type="protein sequence ID" value="PPK47944.1"/>
    <property type="molecule type" value="Genomic_DNA"/>
</dbReference>
<dbReference type="GO" id="GO:0015627">
    <property type="term" value="C:type II protein secretion system complex"/>
    <property type="evidence" value="ECO:0007669"/>
    <property type="project" value="TreeGrafter"/>
</dbReference>
<feature type="domain" description="Helix-hairpin-helix DNA-binding motif class 1" evidence="2">
    <location>
        <begin position="186"/>
        <end position="205"/>
    </location>
</feature>
<dbReference type="PANTHER" id="PTHR21180">
    <property type="entry name" value="ENDONUCLEASE/EXONUCLEASE/PHOSPHATASE FAMILY DOMAIN-CONTAINING PROTEIN 1"/>
    <property type="match status" value="1"/>
</dbReference>
<keyword evidence="1" id="KW-1133">Transmembrane helix</keyword>
<dbReference type="Gene3D" id="1.10.150.280">
    <property type="entry name" value="AF1531-like domain"/>
    <property type="match status" value="1"/>
</dbReference>
<organism evidence="3 4">
    <name type="scientific">Clostridium algidicarnis DSM 15099</name>
    <dbReference type="NCBI Taxonomy" id="1121295"/>
    <lineage>
        <taxon>Bacteria</taxon>
        <taxon>Bacillati</taxon>
        <taxon>Bacillota</taxon>
        <taxon>Clostridia</taxon>
        <taxon>Eubacteriales</taxon>
        <taxon>Clostridiaceae</taxon>
        <taxon>Clostridium</taxon>
    </lineage>
</organism>
<dbReference type="InterPro" id="IPR019554">
    <property type="entry name" value="Soluble_ligand-bd"/>
</dbReference>
<dbReference type="SUPFAM" id="SSF47781">
    <property type="entry name" value="RuvA domain 2-like"/>
    <property type="match status" value="1"/>
</dbReference>
<dbReference type="Gene3D" id="3.10.560.10">
    <property type="entry name" value="Outer membrane lipoprotein wza domain like"/>
    <property type="match status" value="1"/>
</dbReference>
<evidence type="ECO:0000256" key="1">
    <source>
        <dbReference type="SAM" id="Phobius"/>
    </source>
</evidence>
<protein>
    <submittedName>
        <fullName evidence="3">Competence protein ComEA</fullName>
    </submittedName>
</protein>
<dbReference type="InterPro" id="IPR010994">
    <property type="entry name" value="RuvA_2-like"/>
</dbReference>
<feature type="domain" description="Helix-hairpin-helix DNA-binding motif class 1" evidence="2">
    <location>
        <begin position="156"/>
        <end position="175"/>
    </location>
</feature>
<dbReference type="InterPro" id="IPR051675">
    <property type="entry name" value="Endo/Exo/Phosphatase_dom_1"/>
</dbReference>
<dbReference type="AlphaFoldDB" id="A0A2S6FX03"/>
<dbReference type="InterPro" id="IPR003583">
    <property type="entry name" value="Hlx-hairpin-Hlx_DNA-bd_motif"/>
</dbReference>
<dbReference type="Proteomes" id="UP000239863">
    <property type="component" value="Unassembled WGS sequence"/>
</dbReference>
<dbReference type="NCBIfam" id="TIGR00426">
    <property type="entry name" value="competence protein ComEA helix-hairpin-helix repeat region"/>
    <property type="match status" value="1"/>
</dbReference>
<dbReference type="Pfam" id="PF10531">
    <property type="entry name" value="SLBB"/>
    <property type="match status" value="1"/>
</dbReference>
<dbReference type="RefSeq" id="WP_104410097.1">
    <property type="nucleotide sequence ID" value="NZ_PTIS01000011.1"/>
</dbReference>
<dbReference type="InterPro" id="IPR004509">
    <property type="entry name" value="Competence_ComEA_HhH"/>
</dbReference>
<feature type="transmembrane region" description="Helical" evidence="1">
    <location>
        <begin position="12"/>
        <end position="30"/>
    </location>
</feature>
<evidence type="ECO:0000259" key="2">
    <source>
        <dbReference type="SMART" id="SM00278"/>
    </source>
</evidence>
<dbReference type="OrthoDB" id="9790239at2"/>
<dbReference type="Pfam" id="PF12836">
    <property type="entry name" value="HHH_3"/>
    <property type="match status" value="1"/>
</dbReference>
<dbReference type="SMART" id="SM00278">
    <property type="entry name" value="HhH1"/>
    <property type="match status" value="2"/>
</dbReference>
<accession>A0A2S6FX03</accession>